<proteinExistence type="predicted"/>
<dbReference type="EMBL" id="CM039171">
    <property type="protein sequence ID" value="KAH9793894.1"/>
    <property type="molecule type" value="Genomic_DNA"/>
</dbReference>
<name>A0ACB8N8G6_CITSI</name>
<comment type="caution">
    <text evidence="1">The sequence shown here is derived from an EMBL/GenBank/DDBJ whole genome shotgun (WGS) entry which is preliminary data.</text>
</comment>
<reference evidence="2" key="1">
    <citation type="journal article" date="2023" name="Hortic. Res.">
        <title>A chromosome-level phased genome enabling allele-level studies in sweet orange: a case study on citrus Huanglongbing tolerance.</title>
        <authorList>
            <person name="Wu B."/>
            <person name="Yu Q."/>
            <person name="Deng Z."/>
            <person name="Duan Y."/>
            <person name="Luo F."/>
            <person name="Gmitter F. Jr."/>
        </authorList>
    </citation>
    <scope>NUCLEOTIDE SEQUENCE [LARGE SCALE GENOMIC DNA]</scope>
    <source>
        <strain evidence="2">cv. Valencia</strain>
    </source>
</reference>
<gene>
    <name evidence="1" type="ORF">KPL71_004697</name>
</gene>
<sequence>MVEGETFRIGERSTETISGDTSGGRRDLSNRYSAPVIGGQKIDVEKFDGKINFGMWRREVMDALIQIDLDVVLKNKRHLYDEEIWDRMNEKACGQIRFCLTKEVKYLVKDEECAVTLWRTLEEKYLVKSPENRLHAMSQVYGFRMKPGVSMHDHVSRFEKLLADLKNLDEDIKDEVILLHSLPEDYSHFVTTLIYGKSVIIFKDVCTTLTNLEIQNNNKNSERASSEALVSRDWAMEKKKKRGGKNSRSKSRSRNIARDECAFCHEKGHWRKNCPKAQKRDGKKPASANMARKDEGSDYSLSITPAAYVAIVMGNDQPCRTMGIGTIRPKMFDGMVRELKEVRFVPALKKNLISVGALEAKGYKVTIEDGIMKFTYGAMVILQGVRRHNLYYLKGGTIDEANVVEAYSDTTKLWHVRLGHAGEKSLQTLMRHGLLKGTKTCKLNFCEHCVVGKKTRVKFGTANHDTREILEYVHSDVWGPTKTASIGGSHYFVTFVDDFSRRVWVYTMRAKDEVLEIFVKWKKLVETQTGRKIKVLRSDNGGEYTSDPFLQVCQNEGIKRHFTVRHTPQQNGVAERMNRTLLEKVRCMLSNAGLDKKFWAEAVSYASHLVNRLPSAAIKGKTPMEMWSRKHAQDYDSLRVFGCPAYYHVKDGKLDPRARKSIFVGFKGGVKGFKLWDLEDKKFVCSRYVIFDEASMIKASSSQQVENKTTEVLQRVKFDATPYVPVSSTSKNGSTMEVTPKVEEEVVSSDVPQNEETIDDVDDDDFIATRRPRREIKKPGWLTKDMVIAYALPVIDDDIPNTFDEALRSNESDQWKQAMEEEMKSLHQNQTWELVKLPKGKRAIGNKWVYTKKQGSSNQTTHRYKARLVAKGFAQKKGIDYNEVFSPVVKHTSIRILLALVAEYELELAQLDVKTTFLHGDLEEEIYMIQPCGFKVAGNDNHVCRSEHDHCVYFRRLPDRAFIYLLLYVDDMLIASKNRDEIERLKKQLASEFEMKDLGDAQKILGMEICRDKKNRSVWLTQKSYLKKVLERFGMDDKTKPVCTPLAPHFKLGSSSCPKSQEERDYMARVPYASAVGSLMYAMVCTRPDISQAVSMVSRYMHDPGKSHWLAVKWILRYLYGTVDVGLLFKKDCGQQCVGYCDSDFAGDLDKRRSTTGYIFTLGGGPVSWRSILQSTIALSTTEAEYMVATEAVKEAIWLKGLLGDLGVIQENITVFCDNQSVIFLAKNQTYHARTKHIDVKYHYVREIIESGVVLLRKIDTKDNPSDMLTKICPSGILNYGWLDPKFWIRRQSKRHSHSRSLLKDHFGDEGSLKAHCAELRKERKSEAKVHQQCHVNNAESAEFVKQQGEFTCVARNQVLASIRGNRLEGYINGEKAAPTQFLTSGSYAETIGRVTQQVENPEYTIWRSQDQTLLSWLLSSITEGILSHVHSCNTAYDVWKTLEKNFGAKSKARVLQLKYEMSVLRKDSLNIEDYCLKMKQIADKLACASSPVSDKDLLQQILNGLGPGYLDLAIFITASKLDFDDSYALLLTHETRLEQSLNEKQMFNANLANVSHNNNSYGMMNAYYAQTRGNARRGGYNGGFHGGNQFGRNNFHTGRGMFVNSHSRGFPSGSGNFGNNLGRGQMIGNNNKHAQFMRGQYSVNSGLSNSDGNDEQAVVCQYALRLDTHQLNVGIDSWPAAAAYSGIPHMYNPPCSSYISDSMSLPMNGAGAAYAANLEGPADEGWYLDSGATHHLTNDMANMHVSNEFRGNDKLIISDGKGLSITHVGNANFKVQSSKTQSASTCIALKDILLVPSITKNLISVSKLTTDNDLSIEFLGSVCFVKDILKGNILLLGIAKKDPNFHPSNKPKSDTYCTITPIQVFQLSTLPVISDFSVTSNESFSQAYSRGNIFPPAVVSIQVTDQQPSNTDRNNPSTPTVLLFVPDTILDQPSDENSQNQHNNNTSHINQTVITSPSLNQHHMITRGKAEHHKLVGNKWVFRVKSNTDGSVAKYKARLVAKGFQQIEGVNYFETFSPVVKAATVRVVLSLAVINQWQIRQVDVNNAFLNGDLIEEVYMSQPKGFIDSKRPDFVCKLHKALCGLKQAPRACVYLSQRKYIRDLLAKVDMLECKDYKLQKNVAGEMGYYIKDPSHYRSIVGGLQYLVLTRPEIAYSVHKLSQYVASPTLQHLMACKRLLRYLKETQDYGLKFVKEGELKVTTFTDAEWGSDLDDRRSTGAYCVYLGNNLISWSSKKQSVVTKSSAESEYRALAATVSEITWLKSLFLEIDLCCVEKPVIWCDNVSAKELAYNPVFHSRTKHIEIDLHFIRDKVLVGDLKIIYVPSAEQMADIMTKPLNSHQFIYMRNKLNVHLCPLSLRGALKKVHCAKLRKERKS</sequence>
<evidence type="ECO:0000313" key="1">
    <source>
        <dbReference type="EMBL" id="KAH9793894.1"/>
    </source>
</evidence>
<organism evidence="1 2">
    <name type="scientific">Citrus sinensis</name>
    <name type="common">Sweet orange</name>
    <name type="synonym">Citrus aurantium var. sinensis</name>
    <dbReference type="NCBI Taxonomy" id="2711"/>
    <lineage>
        <taxon>Eukaryota</taxon>
        <taxon>Viridiplantae</taxon>
        <taxon>Streptophyta</taxon>
        <taxon>Embryophyta</taxon>
        <taxon>Tracheophyta</taxon>
        <taxon>Spermatophyta</taxon>
        <taxon>Magnoliopsida</taxon>
        <taxon>eudicotyledons</taxon>
        <taxon>Gunneridae</taxon>
        <taxon>Pentapetalae</taxon>
        <taxon>rosids</taxon>
        <taxon>malvids</taxon>
        <taxon>Sapindales</taxon>
        <taxon>Rutaceae</taxon>
        <taxon>Aurantioideae</taxon>
        <taxon>Citrus</taxon>
    </lineage>
</organism>
<protein>
    <submittedName>
        <fullName evidence="1">Uncharacterized protein</fullName>
    </submittedName>
</protein>
<accession>A0ACB8N8G6</accession>
<dbReference type="Proteomes" id="UP000829398">
    <property type="component" value="Chromosome 2"/>
</dbReference>
<evidence type="ECO:0000313" key="2">
    <source>
        <dbReference type="Proteomes" id="UP000829398"/>
    </source>
</evidence>
<keyword evidence="2" id="KW-1185">Reference proteome</keyword>